<name>A0A8H4RU72_9HELO</name>
<dbReference type="InterPro" id="IPR015421">
    <property type="entry name" value="PyrdxlP-dep_Trfase_major"/>
</dbReference>
<dbReference type="InterPro" id="IPR005303">
    <property type="entry name" value="MOCOS_middle"/>
</dbReference>
<dbReference type="EC" id="2.8.1.9" evidence="4"/>
<organism evidence="7 8">
    <name type="scientific">Cudoniella acicularis</name>
    <dbReference type="NCBI Taxonomy" id="354080"/>
    <lineage>
        <taxon>Eukaryota</taxon>
        <taxon>Fungi</taxon>
        <taxon>Dikarya</taxon>
        <taxon>Ascomycota</taxon>
        <taxon>Pezizomycotina</taxon>
        <taxon>Leotiomycetes</taxon>
        <taxon>Helotiales</taxon>
        <taxon>Tricladiaceae</taxon>
        <taxon>Cudoniella</taxon>
    </lineage>
</organism>
<dbReference type="PROSITE" id="PS51340">
    <property type="entry name" value="MOSC"/>
    <property type="match status" value="1"/>
</dbReference>
<dbReference type="HAMAP" id="MF_03050">
    <property type="entry name" value="MOCOS"/>
    <property type="match status" value="1"/>
</dbReference>
<sequence length="1409" mass="156052">MEDDYNRNVETFRDREYPMAKDAIYLDHAGTTLYSKSLMERFMSDMMSNLYGNPHSASPSSQLSTTRIEDIRLEVLRFFHADPEKFDVVFVANATAGIKLVADAFRELEGGFNYGYHRDAHTSIVGVRESATKSRCLTDEDVECWLSGGEGLVEQDSPPATVSLFAYPAQSNLDGRRLPLSWTRRAKDLESLEIYVLLDASAFVSTAQLDLSDPRIAPDFTVLSFYKVFGFPDLGALIVRKDSGKILRKRKYFGGGTVDIVLSMKEQWHSFKENSLHESLEDGTLPFHSIMALKAAIDTHRDMYGSMDRIAKHTAFLSKKLYNGLSLLRHGNSEPVCIIHSPGFSSEGDLDMQGPIIAFNLCNSYGAWISNTEFEKLASVRKFHIRSGGLCNPGGVAASLNLEPWEMRRNFSAGLRCGVETDIYAGKITGILRASLGAMSTIDDVEAFISFVREFYVESNSVSQGLETRISNETSSNLFVESLTIYPIKSCGGFNIPRDTNWEVKPEGLAWDREWCLVHQGTAQALSQKRHPQMALIRPEIDFQKGMLRVRYANDNSTTSPLEISIPLSANPAFSTTPDERKFLPSRVCGDAIVVQTYTEKINEFFSRVLGISCALARFPTGGAGFGTRHSKAHMQKHQRQKKTAARGDTVPMSYPSPPTPPDSDSEAKKTPILLSNESPILAISRSSLNSLNEAIKKTGGNQASASVFRANIVLASSNLKEEYAYHEDHWTSICIGEQKFQMLGSCRRCHMICVNQETAEKDQEPFVTLAKTRKKWKQSDSAGEEGGFDLVTKLLSLAVGDKDSLLDNDTVGKIQDLLTKKTSLPHELRIYEDQIHGFALRSDLSCEKDRKAIDDSEKQGIEDFFCDVDVPQHQNQSASIPREDYTCIFSQSSPNPIRNQYPNNVTGTLNGTVAMVPIPFSLARSIIPAKYGILTAAYESLLPGFPKNSYPLIVRGGLDHDVGFGNFTISDFEYLLLTSTDIIAINGSLVYGTDTVPATFDPPLEAYAFVKSVHGNNAGETYLDAYVNGSDCAAVTTKFSPTNDPGAWPVEFFMNVTNQPFFNNAIACDNQKFYFNTTLSTGKNSAVHVKGDINIAAPYLPKDSHFRGVYGVKVDAAFVENNLVPCESSGLLQFQIDSLLNRHLLTATSRILSLAKVACYHNEDENEFTQNETPTAGPSIVEDAKVKKSGIHWNPFNELQSEYPQFGLQHQSGNKVEFQDTFGLKLVEFSLRTVYFAQNTLDADTEGDFMNAHGVENYLKANGAIYFDREIVKMNVRVSNEGLEDQDNFEFSQTRSSGNLGEGAFSSALEVEDVLTGPLNPTGSQPHNLFNFKSSSVETEESCTEISNVTSMNHQRPSSSRTVILNIPTPLQNLARISVSLIQAPGYPRKGVEQAIFSTMLQTAALRH</sequence>
<evidence type="ECO:0000256" key="5">
    <source>
        <dbReference type="SAM" id="MobiDB-lite"/>
    </source>
</evidence>
<comment type="function">
    <text evidence="4">Sulfurates the molybdenum cofactor. Sulfation of molybdenum is essential for xanthine dehydrogenase (XDH) and aldehyde oxidase (ADO) enzymes in which molybdenum cofactor is liganded by 1 oxygen and 1 sulfur atom in active form.</text>
</comment>
<feature type="compositionally biased region" description="Basic residues" evidence="5">
    <location>
        <begin position="629"/>
        <end position="645"/>
    </location>
</feature>
<keyword evidence="8" id="KW-1185">Reference proteome</keyword>
<dbReference type="OrthoDB" id="10264306at2759"/>
<feature type="domain" description="MOSC" evidence="6">
    <location>
        <begin position="651"/>
        <end position="807"/>
    </location>
</feature>
<evidence type="ECO:0000259" key="6">
    <source>
        <dbReference type="PROSITE" id="PS51340"/>
    </source>
</evidence>
<dbReference type="InterPro" id="IPR000192">
    <property type="entry name" value="Aminotrans_V_dom"/>
</dbReference>
<dbReference type="GO" id="GO:0016829">
    <property type="term" value="F:lyase activity"/>
    <property type="evidence" value="ECO:0007669"/>
    <property type="project" value="UniProtKB-UniRule"/>
</dbReference>
<dbReference type="Pfam" id="PF03476">
    <property type="entry name" value="MOSC_N"/>
    <property type="match status" value="1"/>
</dbReference>
<evidence type="ECO:0000313" key="8">
    <source>
        <dbReference type="Proteomes" id="UP000566819"/>
    </source>
</evidence>
<keyword evidence="1 4" id="KW-0808">Transferase</keyword>
<dbReference type="InterPro" id="IPR015422">
    <property type="entry name" value="PyrdxlP-dep_Trfase_small"/>
</dbReference>
<reference evidence="7 8" key="1">
    <citation type="submission" date="2020-03" db="EMBL/GenBank/DDBJ databases">
        <title>Draft Genome Sequence of Cudoniella acicularis.</title>
        <authorList>
            <person name="Buettner E."/>
            <person name="Kellner H."/>
        </authorList>
    </citation>
    <scope>NUCLEOTIDE SEQUENCE [LARGE SCALE GENOMIC DNA]</scope>
    <source>
        <strain evidence="7 8">DSM 108380</strain>
    </source>
</reference>
<comment type="similarity">
    <text evidence="4">Belongs to the class-V pyridoxal-phosphate-dependent aminotransferase family. MOCOS subfamily.</text>
</comment>
<proteinExistence type="inferred from homology"/>
<dbReference type="Pfam" id="PF00266">
    <property type="entry name" value="Aminotran_5"/>
    <property type="match status" value="1"/>
</dbReference>
<evidence type="ECO:0000256" key="2">
    <source>
        <dbReference type="ARBA" id="ARBA00022898"/>
    </source>
</evidence>
<dbReference type="SUPFAM" id="SSF53383">
    <property type="entry name" value="PLP-dependent transferases"/>
    <property type="match status" value="1"/>
</dbReference>
<accession>A0A8H4RU72</accession>
<gene>
    <name evidence="4" type="primary">hxB</name>
    <name evidence="7" type="ORF">G7Y89_g1988</name>
</gene>
<comment type="cofactor">
    <cofactor evidence="4">
        <name>pyridoxal 5'-phosphate</name>
        <dbReference type="ChEBI" id="CHEBI:597326"/>
    </cofactor>
</comment>
<comment type="caution">
    <text evidence="7">The sequence shown here is derived from an EMBL/GenBank/DDBJ whole genome shotgun (WGS) entry which is preliminary data.</text>
</comment>
<dbReference type="SUPFAM" id="SSF141673">
    <property type="entry name" value="MOSC N-terminal domain-like"/>
    <property type="match status" value="1"/>
</dbReference>
<comment type="catalytic activity">
    <reaction evidence="4">
        <text>Mo-molybdopterin + L-cysteine + AH2 = thio-Mo-molybdopterin + L-alanine + A + H2O</text>
        <dbReference type="Rhea" id="RHEA:42636"/>
        <dbReference type="ChEBI" id="CHEBI:13193"/>
        <dbReference type="ChEBI" id="CHEBI:15377"/>
        <dbReference type="ChEBI" id="CHEBI:17499"/>
        <dbReference type="ChEBI" id="CHEBI:35235"/>
        <dbReference type="ChEBI" id="CHEBI:57972"/>
        <dbReference type="ChEBI" id="CHEBI:71302"/>
        <dbReference type="ChEBI" id="CHEBI:82685"/>
        <dbReference type="EC" id="2.8.1.9"/>
    </reaction>
</comment>
<protein>
    <recommendedName>
        <fullName evidence="4">Molybdenum cofactor sulfurase</fullName>
        <shortName evidence="4">MCS</shortName>
        <shortName evidence="4">MOS</shortName>
        <shortName evidence="4">MoCo sulfurase</shortName>
        <ecNumber evidence="4">2.8.1.9</ecNumber>
    </recommendedName>
    <alternativeName>
        <fullName evidence="4">Molybdenum cofactor sulfurtransferase</fullName>
    </alternativeName>
</protein>
<dbReference type="Proteomes" id="UP000566819">
    <property type="component" value="Unassembled WGS sequence"/>
</dbReference>
<evidence type="ECO:0000313" key="7">
    <source>
        <dbReference type="EMBL" id="KAF4636092.1"/>
    </source>
</evidence>
<dbReference type="GO" id="GO:0030151">
    <property type="term" value="F:molybdenum ion binding"/>
    <property type="evidence" value="ECO:0007669"/>
    <property type="project" value="UniProtKB-UniRule"/>
</dbReference>
<dbReference type="GO" id="GO:0030170">
    <property type="term" value="F:pyridoxal phosphate binding"/>
    <property type="evidence" value="ECO:0007669"/>
    <property type="project" value="UniProtKB-UniRule"/>
</dbReference>
<feature type="active site" evidence="4">
    <location>
        <position position="391"/>
    </location>
</feature>
<dbReference type="PANTHER" id="PTHR14237">
    <property type="entry name" value="MOLYBDOPTERIN COFACTOR SULFURASE MOSC"/>
    <property type="match status" value="1"/>
</dbReference>
<feature type="modified residue" description="N6-(pyridoxal phosphate)lysine" evidence="4">
    <location>
        <position position="227"/>
    </location>
</feature>
<dbReference type="EMBL" id="JAAMPI010000083">
    <property type="protein sequence ID" value="KAF4636092.1"/>
    <property type="molecule type" value="Genomic_DNA"/>
</dbReference>
<dbReference type="Pfam" id="PF03473">
    <property type="entry name" value="MOSC"/>
    <property type="match status" value="1"/>
</dbReference>
<keyword evidence="3 4" id="KW-0501">Molybdenum cofactor biosynthesis</keyword>
<dbReference type="PANTHER" id="PTHR14237:SF80">
    <property type="entry name" value="MOLYBDENUM COFACTOR SULFURASE"/>
    <property type="match status" value="1"/>
</dbReference>
<keyword evidence="2 4" id="KW-0663">Pyridoxal phosphate</keyword>
<dbReference type="GO" id="GO:0006777">
    <property type="term" value="P:Mo-molybdopterin cofactor biosynthetic process"/>
    <property type="evidence" value="ECO:0007669"/>
    <property type="project" value="UniProtKB-UniRule"/>
</dbReference>
<evidence type="ECO:0000256" key="3">
    <source>
        <dbReference type="ARBA" id="ARBA00023150"/>
    </source>
</evidence>
<dbReference type="GO" id="GO:0008265">
    <property type="term" value="F:molybdenum cofactor sulfurtransferase activity"/>
    <property type="evidence" value="ECO:0007669"/>
    <property type="project" value="UniProtKB-UniRule"/>
</dbReference>
<dbReference type="InterPro" id="IPR015424">
    <property type="entry name" value="PyrdxlP-dep_Trfase"/>
</dbReference>
<feature type="region of interest" description="Disordered" evidence="5">
    <location>
        <begin position="627"/>
        <end position="670"/>
    </location>
</feature>
<dbReference type="InterPro" id="IPR028886">
    <property type="entry name" value="MoCo_sulfurase"/>
</dbReference>
<dbReference type="Gene3D" id="3.90.1150.10">
    <property type="entry name" value="Aspartate Aminotransferase, domain 1"/>
    <property type="match status" value="1"/>
</dbReference>
<dbReference type="InterPro" id="IPR005302">
    <property type="entry name" value="MoCF_Sase_C"/>
</dbReference>
<evidence type="ECO:0000256" key="1">
    <source>
        <dbReference type="ARBA" id="ARBA00022679"/>
    </source>
</evidence>
<evidence type="ECO:0000256" key="4">
    <source>
        <dbReference type="HAMAP-Rule" id="MF_03050"/>
    </source>
</evidence>
<dbReference type="Gene3D" id="3.40.640.10">
    <property type="entry name" value="Type I PLP-dependent aspartate aminotransferase-like (Major domain)"/>
    <property type="match status" value="1"/>
</dbReference>